<dbReference type="Pfam" id="PF00249">
    <property type="entry name" value="Myb_DNA-binding"/>
    <property type="match status" value="1"/>
</dbReference>
<dbReference type="InterPro" id="IPR009057">
    <property type="entry name" value="Homeodomain-like_sf"/>
</dbReference>
<dbReference type="EMBL" id="QUTA01007300">
    <property type="protein sequence ID" value="RHY07554.1"/>
    <property type="molecule type" value="Genomic_DNA"/>
</dbReference>
<dbReference type="InterPro" id="IPR017930">
    <property type="entry name" value="Myb_dom"/>
</dbReference>
<dbReference type="Gene3D" id="1.10.10.60">
    <property type="entry name" value="Homeodomain-like"/>
    <property type="match status" value="1"/>
</dbReference>
<evidence type="ECO:0000313" key="11">
    <source>
        <dbReference type="Proteomes" id="UP000266196"/>
    </source>
</evidence>
<accession>A0A397A4T4</accession>
<dbReference type="PANTHER" id="PTHR12802">
    <property type="entry name" value="SWI/SNF COMPLEX-RELATED"/>
    <property type="match status" value="1"/>
</dbReference>
<dbReference type="Proteomes" id="UP000286510">
    <property type="component" value="Unassembled WGS sequence"/>
</dbReference>
<evidence type="ECO:0000313" key="3">
    <source>
        <dbReference type="EMBL" id="RHY02910.1"/>
    </source>
</evidence>
<sequence length="194" mass="21544">MTKSVIIPSTFIGWHWFKRGVGVLKLSFLRDYPLLPHYPFVPIAMKYFSTQAMLLGPASVTSKAAPTATGAWTVIEHTRFLAAIDLFPQGPWKAIAKDIGTRTPRQTQTHAQKYREKLFRQSKAPKLPTRKIKSAIGDVSKVKTHVALLEAILPACVPSNTLSMDDAMDFLVELVVDSSDWDLFDTPVADGTMT</sequence>
<evidence type="ECO:0000313" key="10">
    <source>
        <dbReference type="Proteomes" id="UP000265427"/>
    </source>
</evidence>
<evidence type="ECO:0000313" key="6">
    <source>
        <dbReference type="EMBL" id="RHY66120.1"/>
    </source>
</evidence>
<proteinExistence type="predicted"/>
<dbReference type="SUPFAM" id="SSF46689">
    <property type="entry name" value="Homeodomain-like"/>
    <property type="match status" value="1"/>
</dbReference>
<dbReference type="EMBL" id="QUTB01003781">
    <property type="protein sequence ID" value="RHY66120.1"/>
    <property type="molecule type" value="Genomic_DNA"/>
</dbReference>
<evidence type="ECO:0000313" key="13">
    <source>
        <dbReference type="Proteomes" id="UP000266643"/>
    </source>
</evidence>
<protein>
    <recommendedName>
        <fullName evidence="2">HTH myb-type domain-containing protein</fullName>
    </recommendedName>
</protein>
<gene>
    <name evidence="4" type="ORF">DYB25_007142</name>
    <name evidence="8" type="ORF">DYB26_006141</name>
    <name evidence="9" type="ORF">DYB28_005806</name>
    <name evidence="5" type="ORF">DYB30_007873</name>
    <name evidence="7" type="ORF">DYB31_006041</name>
    <name evidence="6" type="ORF">DYB34_006997</name>
    <name evidence="3" type="ORF">DYB36_005790</name>
</gene>
<dbReference type="SMART" id="SM00717">
    <property type="entry name" value="SANT"/>
    <property type="match status" value="1"/>
</dbReference>
<dbReference type="CDD" id="cd00167">
    <property type="entry name" value="SANT"/>
    <property type="match status" value="1"/>
</dbReference>
<evidence type="ECO:0000313" key="8">
    <source>
        <dbReference type="EMBL" id="RHZ09457.1"/>
    </source>
</evidence>
<dbReference type="EMBL" id="QUTE01012536">
    <property type="protein sequence ID" value="RHZ06897.1"/>
    <property type="molecule type" value="Genomic_DNA"/>
</dbReference>
<dbReference type="EMBL" id="QUTF01015408">
    <property type="protein sequence ID" value="RHZ09457.1"/>
    <property type="molecule type" value="Genomic_DNA"/>
</dbReference>
<evidence type="ECO:0000313" key="15">
    <source>
        <dbReference type="Proteomes" id="UP000283543"/>
    </source>
</evidence>
<evidence type="ECO:0000313" key="9">
    <source>
        <dbReference type="EMBL" id="RLO03257.1"/>
    </source>
</evidence>
<evidence type="ECO:0000313" key="16">
    <source>
        <dbReference type="Proteomes" id="UP000286510"/>
    </source>
</evidence>
<evidence type="ECO:0000256" key="1">
    <source>
        <dbReference type="ARBA" id="ARBA00023242"/>
    </source>
</evidence>
<reference evidence="9 14" key="1">
    <citation type="journal article" date="2018" name="J. Invertebr. Pathol.">
        <title>New genotyping method for the causative agent of crayfish plague (Aphanomyces astaci) based on whole genome data.</title>
        <authorList>
            <person name="Minardi D."/>
            <person name="Studholme D.J."/>
            <person name="van der Giezen M."/>
            <person name="Pretto T."/>
            <person name="Oidtmann B."/>
        </authorList>
    </citation>
    <scope>NUCLEOTIDE SEQUENCE [LARGE SCALE GENOMIC DNA]</scope>
    <source>
        <strain evidence="9 14">KB13</strain>
    </source>
</reference>
<feature type="domain" description="HTH myb-type" evidence="2">
    <location>
        <begin position="70"/>
        <end position="119"/>
    </location>
</feature>
<dbReference type="EMBL" id="QUTI01031477">
    <property type="protein sequence ID" value="RLO03257.1"/>
    <property type="molecule type" value="Genomic_DNA"/>
</dbReference>
<dbReference type="PANTHER" id="PTHR12802:SF155">
    <property type="entry name" value="DEUBIQUITINASE MYSM1"/>
    <property type="match status" value="1"/>
</dbReference>
<organism evidence="3 10">
    <name type="scientific">Aphanomyces astaci</name>
    <name type="common">Crayfish plague agent</name>
    <dbReference type="NCBI Taxonomy" id="112090"/>
    <lineage>
        <taxon>Eukaryota</taxon>
        <taxon>Sar</taxon>
        <taxon>Stramenopiles</taxon>
        <taxon>Oomycota</taxon>
        <taxon>Saprolegniomycetes</taxon>
        <taxon>Saprolegniales</taxon>
        <taxon>Verrucalvaceae</taxon>
        <taxon>Aphanomyces</taxon>
    </lineage>
</organism>
<dbReference type="Proteomes" id="UP000266196">
    <property type="component" value="Unassembled WGS sequence"/>
</dbReference>
<dbReference type="Proteomes" id="UP000266643">
    <property type="component" value="Unassembled WGS sequence"/>
</dbReference>
<reference evidence="10 11" key="2">
    <citation type="submission" date="2018-08" db="EMBL/GenBank/DDBJ databases">
        <title>Aphanomyces genome sequencing and annotation.</title>
        <authorList>
            <person name="Minardi D."/>
            <person name="Oidtmann B."/>
            <person name="Van Der Giezen M."/>
            <person name="Studholme D.J."/>
        </authorList>
    </citation>
    <scope>NUCLEOTIDE SEQUENCE [LARGE SCALE GENOMIC DNA]</scope>
    <source>
        <strain evidence="7 11">197901</strain>
        <strain evidence="5 13">D2</strain>
        <strain evidence="8 16">FDL457</strain>
        <strain evidence="3 10">Kv</strain>
        <strain evidence="6 15">Si</strain>
        <strain evidence="4 12">Yx</strain>
    </source>
</reference>
<dbReference type="InterPro" id="IPR001005">
    <property type="entry name" value="SANT/Myb"/>
</dbReference>
<comment type="caution">
    <text evidence="3">The sequence shown here is derived from an EMBL/GenBank/DDBJ whole genome shotgun (WGS) entry which is preliminary data.</text>
</comment>
<dbReference type="AlphaFoldDB" id="A0A397A4T4"/>
<evidence type="ECO:0000313" key="5">
    <source>
        <dbReference type="EMBL" id="RHY40756.1"/>
    </source>
</evidence>
<dbReference type="Proteomes" id="UP000265427">
    <property type="component" value="Unassembled WGS sequence"/>
</dbReference>
<evidence type="ECO:0000313" key="7">
    <source>
        <dbReference type="EMBL" id="RHZ06897.1"/>
    </source>
</evidence>
<dbReference type="Proteomes" id="UP000283543">
    <property type="component" value="Unassembled WGS sequence"/>
</dbReference>
<dbReference type="PROSITE" id="PS51294">
    <property type="entry name" value="HTH_MYB"/>
    <property type="match status" value="1"/>
</dbReference>
<dbReference type="Proteomes" id="UP000275652">
    <property type="component" value="Unassembled WGS sequence"/>
</dbReference>
<evidence type="ECO:0000259" key="2">
    <source>
        <dbReference type="PROSITE" id="PS51294"/>
    </source>
</evidence>
<keyword evidence="1" id="KW-0539">Nucleus</keyword>
<dbReference type="VEuPathDB" id="FungiDB:H257_19234"/>
<evidence type="ECO:0000313" key="4">
    <source>
        <dbReference type="EMBL" id="RHY07554.1"/>
    </source>
</evidence>
<evidence type="ECO:0000313" key="14">
    <source>
        <dbReference type="Proteomes" id="UP000275652"/>
    </source>
</evidence>
<evidence type="ECO:0000313" key="12">
    <source>
        <dbReference type="Proteomes" id="UP000266239"/>
    </source>
</evidence>
<dbReference type="Proteomes" id="UP000266239">
    <property type="component" value="Unassembled WGS sequence"/>
</dbReference>
<dbReference type="EMBL" id="QUSZ01007313">
    <property type="protein sequence ID" value="RHY02910.1"/>
    <property type="molecule type" value="Genomic_DNA"/>
</dbReference>
<dbReference type="EMBL" id="QUTD01010769">
    <property type="protein sequence ID" value="RHY40756.1"/>
    <property type="molecule type" value="Genomic_DNA"/>
</dbReference>
<name>A0A397A4T4_APHAT</name>